<dbReference type="EMBL" id="KV441550">
    <property type="protein sequence ID" value="OAG08318.1"/>
    <property type="molecule type" value="Genomic_DNA"/>
</dbReference>
<sequence length="315" mass="35389">MSMLKKLVRINNDLKKGTVLVTAIEKKIYPTPNWEVDGYKSLTYGQYGDSIEKVAHWLDTQLSKATATDTVAYLGPNDLRNAILWPAVVKTGRKLMIPDGRVTDEGLKTLLRDTKAKVWISTEDDVKGPLDSLSEGLTNIALPPMDWCLCASWHEHYPYEKTWDEAKWDEILIIHTSGTTGLQKPIYHTNGWHVCSKARELPKIHFPRGTVHDAWLGKSVVLSCPPQWLGGLVHYVNFLVYASTVAVIPPADHAAFSPDVFKKLIRMDTADGIKCPPHSIHQLYAEAETQQLMKDFQFIVYLGAALVKQMIQVSP</sequence>
<organism evidence="2 3">
    <name type="scientific">Paraphaeosphaeria sporulosa</name>
    <dbReference type="NCBI Taxonomy" id="1460663"/>
    <lineage>
        <taxon>Eukaryota</taxon>
        <taxon>Fungi</taxon>
        <taxon>Dikarya</taxon>
        <taxon>Ascomycota</taxon>
        <taxon>Pezizomycotina</taxon>
        <taxon>Dothideomycetes</taxon>
        <taxon>Pleosporomycetidae</taxon>
        <taxon>Pleosporales</taxon>
        <taxon>Massarineae</taxon>
        <taxon>Didymosphaeriaceae</taxon>
        <taxon>Paraphaeosphaeria</taxon>
    </lineage>
</organism>
<dbReference type="STRING" id="1460663.A0A177CN37"/>
<dbReference type="SUPFAM" id="SSF56801">
    <property type="entry name" value="Acetyl-CoA synthetase-like"/>
    <property type="match status" value="1"/>
</dbReference>
<proteinExistence type="predicted"/>
<dbReference type="Gene3D" id="3.40.50.12780">
    <property type="entry name" value="N-terminal domain of ligase-like"/>
    <property type="match status" value="1"/>
</dbReference>
<accession>A0A177CN37</accession>
<gene>
    <name evidence="2" type="ORF">CC84DRAFT_1239486</name>
</gene>
<evidence type="ECO:0000259" key="1">
    <source>
        <dbReference type="Pfam" id="PF00501"/>
    </source>
</evidence>
<name>A0A177CN37_9PLEO</name>
<reference evidence="2 3" key="1">
    <citation type="submission" date="2016-05" db="EMBL/GenBank/DDBJ databases">
        <title>Comparative analysis of secretome profiles of manganese(II)-oxidizing ascomycete fungi.</title>
        <authorList>
            <consortium name="DOE Joint Genome Institute"/>
            <person name="Zeiner C.A."/>
            <person name="Purvine S.O."/>
            <person name="Zink E.M."/>
            <person name="Wu S."/>
            <person name="Pasa-Tolic L."/>
            <person name="Chaput D.L."/>
            <person name="Haridas S."/>
            <person name="Grigoriev I.V."/>
            <person name="Santelli C.M."/>
            <person name="Hansel C.M."/>
        </authorList>
    </citation>
    <scope>NUCLEOTIDE SEQUENCE [LARGE SCALE GENOMIC DNA]</scope>
    <source>
        <strain evidence="2 3">AP3s5-JAC2a</strain>
    </source>
</reference>
<protein>
    <submittedName>
        <fullName evidence="2">Acetyl-CoA synthetase-like protein</fullName>
    </submittedName>
</protein>
<dbReference type="InterPro" id="IPR042099">
    <property type="entry name" value="ANL_N_sf"/>
</dbReference>
<dbReference type="OrthoDB" id="429813at2759"/>
<keyword evidence="3" id="KW-1185">Reference proteome</keyword>
<dbReference type="RefSeq" id="XP_018038683.1">
    <property type="nucleotide sequence ID" value="XM_018183977.1"/>
</dbReference>
<evidence type="ECO:0000313" key="3">
    <source>
        <dbReference type="Proteomes" id="UP000077069"/>
    </source>
</evidence>
<dbReference type="GO" id="GO:0031956">
    <property type="term" value="F:medium-chain fatty acid-CoA ligase activity"/>
    <property type="evidence" value="ECO:0007669"/>
    <property type="project" value="TreeGrafter"/>
</dbReference>
<evidence type="ECO:0000313" key="2">
    <source>
        <dbReference type="EMBL" id="OAG08318.1"/>
    </source>
</evidence>
<dbReference type="GeneID" id="28767463"/>
<dbReference type="PANTHER" id="PTHR43201">
    <property type="entry name" value="ACYL-COA SYNTHETASE"/>
    <property type="match status" value="1"/>
</dbReference>
<dbReference type="GO" id="GO:0006631">
    <property type="term" value="P:fatty acid metabolic process"/>
    <property type="evidence" value="ECO:0007669"/>
    <property type="project" value="TreeGrafter"/>
</dbReference>
<dbReference type="InParanoid" id="A0A177CN37"/>
<dbReference type="Pfam" id="PF00501">
    <property type="entry name" value="AMP-binding"/>
    <property type="match status" value="1"/>
</dbReference>
<dbReference type="InterPro" id="IPR000873">
    <property type="entry name" value="AMP-dep_synth/lig_dom"/>
</dbReference>
<feature type="domain" description="AMP-dependent synthetase/ligase" evidence="1">
    <location>
        <begin position="36"/>
        <end position="310"/>
    </location>
</feature>
<dbReference type="Proteomes" id="UP000077069">
    <property type="component" value="Unassembled WGS sequence"/>
</dbReference>
<dbReference type="AlphaFoldDB" id="A0A177CN37"/>
<dbReference type="PANTHER" id="PTHR43201:SF3">
    <property type="entry name" value="ENZYME, PUTATIVE (JCVI)-RELATED"/>
    <property type="match status" value="1"/>
</dbReference>